<dbReference type="Pfam" id="PF00005">
    <property type="entry name" value="ABC_tran"/>
    <property type="match status" value="1"/>
</dbReference>
<dbReference type="SUPFAM" id="SSF52540">
    <property type="entry name" value="P-loop containing nucleoside triphosphate hydrolases"/>
    <property type="match status" value="1"/>
</dbReference>
<dbReference type="PROSITE" id="PS50893">
    <property type="entry name" value="ABC_TRANSPORTER_2"/>
    <property type="match status" value="1"/>
</dbReference>
<keyword evidence="2" id="KW-1003">Cell membrane</keyword>
<evidence type="ECO:0000259" key="6">
    <source>
        <dbReference type="PROSITE" id="PS50893"/>
    </source>
</evidence>
<dbReference type="CDD" id="cd03219">
    <property type="entry name" value="ABC_Mj1267_LivG_branched"/>
    <property type="match status" value="1"/>
</dbReference>
<dbReference type="Proteomes" id="UP000251341">
    <property type="component" value="Unassembled WGS sequence"/>
</dbReference>
<dbReference type="InterPro" id="IPR003593">
    <property type="entry name" value="AAA+_ATPase"/>
</dbReference>
<evidence type="ECO:0000256" key="1">
    <source>
        <dbReference type="ARBA" id="ARBA00022448"/>
    </source>
</evidence>
<dbReference type="EMBL" id="NESP01000001">
    <property type="protein sequence ID" value="PUE59426.1"/>
    <property type="molecule type" value="Genomic_DNA"/>
</dbReference>
<organism evidence="7 8">
    <name type="scientific">Limnohabitans curvus</name>
    <dbReference type="NCBI Taxonomy" id="323423"/>
    <lineage>
        <taxon>Bacteria</taxon>
        <taxon>Pseudomonadati</taxon>
        <taxon>Pseudomonadota</taxon>
        <taxon>Betaproteobacteria</taxon>
        <taxon>Burkholderiales</taxon>
        <taxon>Comamonadaceae</taxon>
        <taxon>Limnohabitans</taxon>
    </lineage>
</organism>
<dbReference type="RefSeq" id="WP_108402082.1">
    <property type="nucleotide sequence ID" value="NZ_NESP01000001.1"/>
</dbReference>
<dbReference type="GO" id="GO:0005886">
    <property type="term" value="C:plasma membrane"/>
    <property type="evidence" value="ECO:0007669"/>
    <property type="project" value="TreeGrafter"/>
</dbReference>
<dbReference type="GO" id="GO:1903806">
    <property type="term" value="P:L-isoleucine import across plasma membrane"/>
    <property type="evidence" value="ECO:0007669"/>
    <property type="project" value="TreeGrafter"/>
</dbReference>
<keyword evidence="8" id="KW-1185">Reference proteome</keyword>
<dbReference type="PANTHER" id="PTHR45772:SF7">
    <property type="entry name" value="AMINO ACID ABC TRANSPORTER ATP-BINDING PROTEIN"/>
    <property type="match status" value="1"/>
</dbReference>
<dbReference type="Pfam" id="PF12399">
    <property type="entry name" value="BCA_ABC_TP_C"/>
    <property type="match status" value="1"/>
</dbReference>
<dbReference type="GO" id="GO:0015192">
    <property type="term" value="F:L-phenylalanine transmembrane transporter activity"/>
    <property type="evidence" value="ECO:0007669"/>
    <property type="project" value="TreeGrafter"/>
</dbReference>
<feature type="domain" description="ABC transporter" evidence="6">
    <location>
        <begin position="4"/>
        <end position="245"/>
    </location>
</feature>
<name>A0A315ENE2_9BURK</name>
<dbReference type="GO" id="GO:0016887">
    <property type="term" value="F:ATP hydrolysis activity"/>
    <property type="evidence" value="ECO:0007669"/>
    <property type="project" value="InterPro"/>
</dbReference>
<keyword evidence="4 7" id="KW-0067">ATP-binding</keyword>
<evidence type="ECO:0000313" key="8">
    <source>
        <dbReference type="Proteomes" id="UP000251341"/>
    </source>
</evidence>
<dbReference type="PANTHER" id="PTHR45772">
    <property type="entry name" value="CONSERVED COMPONENT OF ABC TRANSPORTER FOR NATURAL AMINO ACIDS-RELATED"/>
    <property type="match status" value="1"/>
</dbReference>
<evidence type="ECO:0000256" key="2">
    <source>
        <dbReference type="ARBA" id="ARBA00022475"/>
    </source>
</evidence>
<keyword evidence="1" id="KW-0813">Transport</keyword>
<evidence type="ECO:0000256" key="4">
    <source>
        <dbReference type="ARBA" id="ARBA00022840"/>
    </source>
</evidence>
<dbReference type="InterPro" id="IPR027417">
    <property type="entry name" value="P-loop_NTPase"/>
</dbReference>
<dbReference type="InterPro" id="IPR032823">
    <property type="entry name" value="BCA_ABC_TP_C"/>
</dbReference>
<dbReference type="GO" id="GO:0015808">
    <property type="term" value="P:L-alanine transport"/>
    <property type="evidence" value="ECO:0007669"/>
    <property type="project" value="TreeGrafter"/>
</dbReference>
<dbReference type="GO" id="GO:0015188">
    <property type="term" value="F:L-isoleucine transmembrane transporter activity"/>
    <property type="evidence" value="ECO:0007669"/>
    <property type="project" value="TreeGrafter"/>
</dbReference>
<feature type="compositionally biased region" description="Polar residues" evidence="5">
    <location>
        <begin position="254"/>
        <end position="272"/>
    </location>
</feature>
<comment type="caution">
    <text evidence="7">The sequence shown here is derived from an EMBL/GenBank/DDBJ whole genome shotgun (WGS) entry which is preliminary data.</text>
</comment>
<evidence type="ECO:0000256" key="3">
    <source>
        <dbReference type="ARBA" id="ARBA00022741"/>
    </source>
</evidence>
<evidence type="ECO:0000313" key="7">
    <source>
        <dbReference type="EMBL" id="PUE59426.1"/>
    </source>
</evidence>
<gene>
    <name evidence="7" type="ORF">B9Z44_07500</name>
</gene>
<sequence length="272" mass="29145">MTLLSVQHLHKAFGGNQAVNDVSFSLQAGELLALIGPNGAGKSTTFNLVNGQLAPDSGSITLDGVSLLGRKPHDLWRMGVSRTFQIAQTFGSLTVIENVQMALLSSDGQSLSPWRRAANYRRADALHLLEQVQLDTQAQRAGRALAYGDVKRLELAMALANEPRLLLMDEPTAGMAPDERHALMNLTRSLVTQRGVAVLFTEHSMDVVFEHADRVLVMARGALIAQGTPAQVQADPHVQTVYFGSGKTFGEPRVSQTSHAASGPASNTESAP</sequence>
<dbReference type="InterPro" id="IPR051120">
    <property type="entry name" value="ABC_AA/LPS_Transport"/>
</dbReference>
<proteinExistence type="predicted"/>
<dbReference type="SMART" id="SM00382">
    <property type="entry name" value="AAA"/>
    <property type="match status" value="1"/>
</dbReference>
<dbReference type="InterPro" id="IPR003439">
    <property type="entry name" value="ABC_transporter-like_ATP-bd"/>
</dbReference>
<evidence type="ECO:0000256" key="5">
    <source>
        <dbReference type="SAM" id="MobiDB-lite"/>
    </source>
</evidence>
<dbReference type="GO" id="GO:1903805">
    <property type="term" value="P:L-valine import across plasma membrane"/>
    <property type="evidence" value="ECO:0007669"/>
    <property type="project" value="TreeGrafter"/>
</dbReference>
<reference evidence="7 8" key="1">
    <citation type="submission" date="2017-04" db="EMBL/GenBank/DDBJ databases">
        <title>Unexpected and diverse lifestyles within the genus Limnohabitans.</title>
        <authorList>
            <person name="Kasalicky V."/>
            <person name="Mehrshad M."/>
            <person name="Andrei S.-A."/>
            <person name="Salcher M."/>
            <person name="Kratochvilova H."/>
            <person name="Simek K."/>
            <person name="Ghai R."/>
        </authorList>
    </citation>
    <scope>NUCLEOTIDE SEQUENCE [LARGE SCALE GENOMIC DNA]</scope>
    <source>
        <strain evidence="7 8">MWH-C5</strain>
    </source>
</reference>
<keyword evidence="3" id="KW-0547">Nucleotide-binding</keyword>
<protein>
    <submittedName>
        <fullName evidence="7">ABC transporter ATP-binding protein</fullName>
    </submittedName>
</protein>
<keyword evidence="2" id="KW-0472">Membrane</keyword>
<dbReference type="Gene3D" id="3.40.50.300">
    <property type="entry name" value="P-loop containing nucleotide triphosphate hydrolases"/>
    <property type="match status" value="1"/>
</dbReference>
<feature type="region of interest" description="Disordered" evidence="5">
    <location>
        <begin position="252"/>
        <end position="272"/>
    </location>
</feature>
<dbReference type="GO" id="GO:0005524">
    <property type="term" value="F:ATP binding"/>
    <property type="evidence" value="ECO:0007669"/>
    <property type="project" value="UniProtKB-KW"/>
</dbReference>
<accession>A0A315ENE2</accession>
<dbReference type="GO" id="GO:0005304">
    <property type="term" value="F:L-valine transmembrane transporter activity"/>
    <property type="evidence" value="ECO:0007669"/>
    <property type="project" value="TreeGrafter"/>
</dbReference>
<dbReference type="AlphaFoldDB" id="A0A315ENE2"/>
<dbReference type="GO" id="GO:0042941">
    <property type="term" value="P:D-alanine transmembrane transport"/>
    <property type="evidence" value="ECO:0007669"/>
    <property type="project" value="TreeGrafter"/>
</dbReference>